<proteinExistence type="predicted"/>
<keyword evidence="5 7" id="KW-0067">ATP-binding</keyword>
<keyword evidence="1" id="KW-0723">Serine/threonine-protein kinase</keyword>
<evidence type="ECO:0000256" key="10">
    <source>
        <dbReference type="SAM" id="MobiDB-lite"/>
    </source>
</evidence>
<evidence type="ECO:0000256" key="9">
    <source>
        <dbReference type="PROSITE-ProRule" id="PRU10141"/>
    </source>
</evidence>
<evidence type="ECO:0000313" key="13">
    <source>
        <dbReference type="Proteomes" id="UP001309876"/>
    </source>
</evidence>
<evidence type="ECO:0000256" key="8">
    <source>
        <dbReference type="PIRSR" id="PIRSR630616-3"/>
    </source>
</evidence>
<name>A0AAN7T5R0_9EURO</name>
<feature type="compositionally biased region" description="Polar residues" evidence="10">
    <location>
        <begin position="606"/>
        <end position="624"/>
    </location>
</feature>
<dbReference type="PROSITE" id="PS50011">
    <property type="entry name" value="PROTEIN_KINASE_DOM"/>
    <property type="match status" value="1"/>
</dbReference>
<evidence type="ECO:0000256" key="1">
    <source>
        <dbReference type="ARBA" id="ARBA00022527"/>
    </source>
</evidence>
<dbReference type="Pfam" id="PF00069">
    <property type="entry name" value="Pkinase"/>
    <property type="match status" value="1"/>
</dbReference>
<comment type="caution">
    <text evidence="12">The sequence shown here is derived from an EMBL/GenBank/DDBJ whole genome shotgun (WGS) entry which is preliminary data.</text>
</comment>
<dbReference type="PROSITE" id="PS00107">
    <property type="entry name" value="PROTEIN_KINASE_ATP"/>
    <property type="match status" value="1"/>
</dbReference>
<dbReference type="SMART" id="SM00220">
    <property type="entry name" value="S_TKc"/>
    <property type="match status" value="1"/>
</dbReference>
<evidence type="ECO:0000256" key="4">
    <source>
        <dbReference type="ARBA" id="ARBA00022777"/>
    </source>
</evidence>
<dbReference type="SUPFAM" id="SSF56112">
    <property type="entry name" value="Protein kinase-like (PK-like)"/>
    <property type="match status" value="1"/>
</dbReference>
<dbReference type="InterPro" id="IPR000719">
    <property type="entry name" value="Prot_kinase_dom"/>
</dbReference>
<dbReference type="InterPro" id="IPR017441">
    <property type="entry name" value="Protein_kinase_ATP_BS"/>
</dbReference>
<feature type="compositionally biased region" description="Polar residues" evidence="10">
    <location>
        <begin position="529"/>
        <end position="586"/>
    </location>
</feature>
<evidence type="ECO:0000256" key="7">
    <source>
        <dbReference type="PIRSR" id="PIRSR630616-2"/>
    </source>
</evidence>
<evidence type="ECO:0000256" key="3">
    <source>
        <dbReference type="ARBA" id="ARBA00022741"/>
    </source>
</evidence>
<dbReference type="GO" id="GO:0005524">
    <property type="term" value="F:ATP binding"/>
    <property type="evidence" value="ECO:0007669"/>
    <property type="project" value="UniProtKB-UniRule"/>
</dbReference>
<feature type="binding site" evidence="7">
    <location>
        <position position="62"/>
    </location>
    <ligand>
        <name>ATP</name>
        <dbReference type="ChEBI" id="CHEBI:30616"/>
    </ligand>
</feature>
<feature type="cross-link" description="Glycyl lysine isopeptide (Lys-Gly) (interchain with G-Cter in SUMO2)" evidence="8">
    <location>
        <position position="157"/>
    </location>
</feature>
<dbReference type="InterPro" id="IPR011009">
    <property type="entry name" value="Kinase-like_dom_sf"/>
</dbReference>
<feature type="region of interest" description="Disordered" evidence="10">
    <location>
        <begin position="725"/>
        <end position="807"/>
    </location>
</feature>
<dbReference type="Gene3D" id="1.10.510.10">
    <property type="entry name" value="Transferase(Phosphotransferase) domain 1"/>
    <property type="match status" value="1"/>
</dbReference>
<feature type="compositionally biased region" description="Polar residues" evidence="10">
    <location>
        <begin position="470"/>
        <end position="479"/>
    </location>
</feature>
<evidence type="ECO:0000259" key="11">
    <source>
        <dbReference type="PROSITE" id="PS50011"/>
    </source>
</evidence>
<evidence type="ECO:0000256" key="6">
    <source>
        <dbReference type="PIRSR" id="PIRSR630616-1"/>
    </source>
</evidence>
<dbReference type="Proteomes" id="UP001309876">
    <property type="component" value="Unassembled WGS sequence"/>
</dbReference>
<dbReference type="PANTHER" id="PTHR24350">
    <property type="entry name" value="SERINE/THREONINE-PROTEIN KINASE IAL-RELATED"/>
    <property type="match status" value="1"/>
</dbReference>
<dbReference type="InterPro" id="IPR008271">
    <property type="entry name" value="Ser/Thr_kinase_AS"/>
</dbReference>
<feature type="active site" description="Proton acceptor" evidence="6">
    <location>
        <position position="155"/>
    </location>
</feature>
<feature type="region of interest" description="Disordered" evidence="10">
    <location>
        <begin position="517"/>
        <end position="706"/>
    </location>
</feature>
<feature type="region of interest" description="Disordered" evidence="10">
    <location>
        <begin position="391"/>
        <end position="502"/>
    </location>
</feature>
<dbReference type="GO" id="GO:0004674">
    <property type="term" value="F:protein serine/threonine kinase activity"/>
    <property type="evidence" value="ECO:0007669"/>
    <property type="project" value="UniProtKB-KW"/>
</dbReference>
<keyword evidence="4" id="KW-0418">Kinase</keyword>
<dbReference type="AlphaFoldDB" id="A0AAN7T5R0"/>
<feature type="binding site" evidence="7">
    <location>
        <begin position="159"/>
        <end position="160"/>
    </location>
    <ligand>
        <name>ATP</name>
        <dbReference type="ChEBI" id="CHEBI:30616"/>
    </ligand>
</feature>
<protein>
    <recommendedName>
        <fullName evidence="11">Protein kinase domain-containing protein</fullName>
    </recommendedName>
</protein>
<dbReference type="CDD" id="cd14003">
    <property type="entry name" value="STKc_AMPK-like"/>
    <property type="match status" value="1"/>
</dbReference>
<accession>A0AAN7T5R0</accession>
<keyword evidence="2" id="KW-0808">Transferase</keyword>
<dbReference type="PROSITE" id="PS00108">
    <property type="entry name" value="PROTEIN_KINASE_ST"/>
    <property type="match status" value="1"/>
</dbReference>
<evidence type="ECO:0000256" key="5">
    <source>
        <dbReference type="ARBA" id="ARBA00022840"/>
    </source>
</evidence>
<feature type="compositionally biased region" description="Acidic residues" evidence="10">
    <location>
        <begin position="785"/>
        <end position="807"/>
    </location>
</feature>
<feature type="compositionally biased region" description="Polar residues" evidence="10">
    <location>
        <begin position="856"/>
        <end position="885"/>
    </location>
</feature>
<keyword evidence="3 7" id="KW-0547">Nucleotide-binding</keyword>
<evidence type="ECO:0000256" key="2">
    <source>
        <dbReference type="ARBA" id="ARBA00022679"/>
    </source>
</evidence>
<feature type="binding site" evidence="9">
    <location>
        <position position="66"/>
    </location>
    <ligand>
        <name>ATP</name>
        <dbReference type="ChEBI" id="CHEBI:30616"/>
    </ligand>
</feature>
<organism evidence="12 13">
    <name type="scientific">Lithohypha guttulata</name>
    <dbReference type="NCBI Taxonomy" id="1690604"/>
    <lineage>
        <taxon>Eukaryota</taxon>
        <taxon>Fungi</taxon>
        <taxon>Dikarya</taxon>
        <taxon>Ascomycota</taxon>
        <taxon>Pezizomycotina</taxon>
        <taxon>Eurotiomycetes</taxon>
        <taxon>Chaetothyriomycetidae</taxon>
        <taxon>Chaetothyriales</taxon>
        <taxon>Trichomeriaceae</taxon>
        <taxon>Lithohypha</taxon>
    </lineage>
</organism>
<dbReference type="EMBL" id="JAVRRJ010000001">
    <property type="protein sequence ID" value="KAK5090623.1"/>
    <property type="molecule type" value="Genomic_DNA"/>
</dbReference>
<dbReference type="FunFam" id="1.10.510.10:FF:000434">
    <property type="entry name" value="Serine/threonine protein kinase"/>
    <property type="match status" value="1"/>
</dbReference>
<feature type="binding site" evidence="7">
    <location>
        <position position="173"/>
    </location>
    <ligand>
        <name>ATP</name>
        <dbReference type="ChEBI" id="CHEBI:30616"/>
    </ligand>
</feature>
<reference evidence="12 13" key="1">
    <citation type="submission" date="2023-08" db="EMBL/GenBank/DDBJ databases">
        <title>Black Yeasts Isolated from many extreme environments.</title>
        <authorList>
            <person name="Coleine C."/>
            <person name="Stajich J.E."/>
            <person name="Selbmann L."/>
        </authorList>
    </citation>
    <scope>NUCLEOTIDE SEQUENCE [LARGE SCALE GENOMIC DNA]</scope>
    <source>
        <strain evidence="12 13">CCFEE 5910</strain>
    </source>
</reference>
<dbReference type="InterPro" id="IPR030616">
    <property type="entry name" value="Aur-like"/>
</dbReference>
<gene>
    <name evidence="12" type="ORF">LTR05_000798</name>
</gene>
<sequence>MKTKAELQQHKNKLANSYSELLEEFCAPELRHVGNYTLGRIIGKGSFGKVYLARHTLTNGTKVVLKASSKDDPNLAREIHHHRQFIHPHIARLYEVVVTEKQVWLALEFCPGDELYHHLVTCGPQGLPVEKVQKIFTQLVGAVSYIHSKSCVHRDLKLENVLLDKNENVKLVDFGFTREYEGKSNYLSTFCGTVCYAAPEMLKGEKYAGEKVDVWSLGIVLYALLTGQLPFDEDDDQATKMKILKEEPNYPAGFPEQAKALVSKLLSKRPLYRPILAEALNDPFLAEHAPAQQAVLKLTQPAPFTTTLEKATLERMKAAGVDIDKVIENVLSQRCDALAGWWALLIEKEGRKEARREKKRREKELELKLLRRLSGASSRFERIAPTLEDVAEENTRLDPPRPRSASRGRTNRRSTPQITIGDLPRLPEGSAIESPGTKTPPPPIEKDSRESNSGSRPPIPPKERQRRRSSNLQIMTTNPDLLGPPNGIRRHKLSRMGGQNQNRKFFAALKNWIVENTRRAASPMRPKKSNSASPATSQPTPKNGTNVSNINSLQGHSREVSGTSAGTRHSYGATLTPSASNYSAGSNGRPLAPGRLDMQRTRHRTSLSPSPITPRSSYRRSSQGLRGRKSTSSSVSSVRSIRYTHSKASSVSSDSHDTSTIHSPASRSVGRSPHQSLKSLPAAPGGSVFGGSGMRSRSSSAEDNGIDHIGSSVLFARRKRSPFKGPALHQASLNTNGTGFGPSGPGSPAIFARGREASPSHTNTGLLDVRPQRPRATQRKSMVIAEEEEEEPLEDDEEAVEEVDEFSPIDLGRGERVASIIFLDDPAIDLVTNEEDGKDPPSSSEPDMVHKEESSDSLPPNNPPTISNGVNANSNLDPLSIKQGQ</sequence>
<feature type="region of interest" description="Disordered" evidence="10">
    <location>
        <begin position="830"/>
        <end position="885"/>
    </location>
</feature>
<feature type="domain" description="Protein kinase" evidence="11">
    <location>
        <begin position="36"/>
        <end position="285"/>
    </location>
</feature>
<keyword evidence="13" id="KW-1185">Reference proteome</keyword>
<feature type="compositionally biased region" description="Low complexity" evidence="10">
    <location>
        <begin position="630"/>
        <end position="653"/>
    </location>
</feature>
<evidence type="ECO:0000313" key="12">
    <source>
        <dbReference type="EMBL" id="KAK5090623.1"/>
    </source>
</evidence>